<organism evidence="3 4">
    <name type="scientific">Heterodera trifolii</name>
    <dbReference type="NCBI Taxonomy" id="157864"/>
    <lineage>
        <taxon>Eukaryota</taxon>
        <taxon>Metazoa</taxon>
        <taxon>Ecdysozoa</taxon>
        <taxon>Nematoda</taxon>
        <taxon>Chromadorea</taxon>
        <taxon>Rhabditida</taxon>
        <taxon>Tylenchina</taxon>
        <taxon>Tylenchomorpha</taxon>
        <taxon>Tylenchoidea</taxon>
        <taxon>Heteroderidae</taxon>
        <taxon>Heteroderinae</taxon>
        <taxon>Heterodera</taxon>
    </lineage>
</organism>
<dbReference type="InterPro" id="IPR011009">
    <property type="entry name" value="Kinase-like_dom_sf"/>
</dbReference>
<dbReference type="SUPFAM" id="SSF56112">
    <property type="entry name" value="Protein kinase-like (PK-like)"/>
    <property type="match status" value="1"/>
</dbReference>
<evidence type="ECO:0000313" key="1">
    <source>
        <dbReference type="EMBL" id="KAL3103082.1"/>
    </source>
</evidence>
<sequence>MDIWSAGIVIFMIVTNIELVSELYRSAELNLNAEITDDLLIKLHLTNASARPGAKEWWERYFVVIIQILSTWHQIPDIAFLLGNILNIDPKIRMSATGVVNYLEGKCKPADYEKNHEKHALFGNVSSEKLREMMQTNGFDSFNVEVLEAYGGLSTEKKHFESHLAKAEKIVRDFLQELDGRVELCDQ</sequence>
<comment type="caution">
    <text evidence="3">The sequence shown here is derived from an EMBL/GenBank/DDBJ whole genome shotgun (WGS) entry which is preliminary data.</text>
</comment>
<evidence type="ECO:0000313" key="3">
    <source>
        <dbReference type="EMBL" id="KAL3116888.1"/>
    </source>
</evidence>
<dbReference type="Proteomes" id="UP001620626">
    <property type="component" value="Unassembled WGS sequence"/>
</dbReference>
<dbReference type="EMBL" id="JBICBT010000341">
    <property type="protein sequence ID" value="KAL3116887.1"/>
    <property type="molecule type" value="Genomic_DNA"/>
</dbReference>
<accession>A0ABD2LNR5</accession>
<dbReference type="AlphaFoldDB" id="A0ABD2LNR5"/>
<name>A0ABD2LNR5_9BILA</name>
<evidence type="ECO:0000313" key="4">
    <source>
        <dbReference type="Proteomes" id="UP001620626"/>
    </source>
</evidence>
<keyword evidence="4" id="KW-1185">Reference proteome</keyword>
<gene>
    <name evidence="2" type="ORF">niasHT_002578</name>
    <name evidence="3" type="ORF">niasHT_002579</name>
    <name evidence="1" type="ORF">niasHT_027891</name>
</gene>
<dbReference type="EMBL" id="JBICBT010000341">
    <property type="protein sequence ID" value="KAL3116888.1"/>
    <property type="molecule type" value="Genomic_DNA"/>
</dbReference>
<reference evidence="3 4" key="1">
    <citation type="submission" date="2024-10" db="EMBL/GenBank/DDBJ databases">
        <authorList>
            <person name="Kim D."/>
        </authorList>
    </citation>
    <scope>NUCLEOTIDE SEQUENCE [LARGE SCALE GENOMIC DNA]</scope>
    <source>
        <strain evidence="3">BH-2024</strain>
    </source>
</reference>
<evidence type="ECO:0000313" key="2">
    <source>
        <dbReference type="EMBL" id="KAL3116887.1"/>
    </source>
</evidence>
<protein>
    <recommendedName>
        <fullName evidence="5">Protein kinase domain-containing protein</fullName>
    </recommendedName>
</protein>
<evidence type="ECO:0008006" key="5">
    <source>
        <dbReference type="Google" id="ProtNLM"/>
    </source>
</evidence>
<dbReference type="EMBL" id="JBICBT010000736">
    <property type="protein sequence ID" value="KAL3103082.1"/>
    <property type="molecule type" value="Genomic_DNA"/>
</dbReference>
<proteinExistence type="predicted"/>